<sequence length="207" mass="22219">MRLDSITNCMKTQLSDTPTFTLYTTIEAIDRFTSLLQTGIIVPAARGVSIGAFLEALPGFTANYITEQVQTIFLNGTATDDMETPLDGDAPVLAISAAMPGLAGAIFRRNSLHAALRTVKKTMKSNSATDEITVILKLFNAIARDRGVQLLQNGVIIKAANVTAFLANRAPLMQLLLDAEVNGNQTSSSSLAHLLPTFDTIKLTFCN</sequence>
<dbReference type="Proteomes" id="UP000184603">
    <property type="component" value="Unassembled WGS sequence"/>
</dbReference>
<proteinExistence type="predicted"/>
<protein>
    <submittedName>
        <fullName evidence="1">Uncharacterized protein</fullName>
    </submittedName>
</protein>
<organism evidence="1 2">
    <name type="scientific">Desulfopila aestuarii DSM 18488</name>
    <dbReference type="NCBI Taxonomy" id="1121416"/>
    <lineage>
        <taxon>Bacteria</taxon>
        <taxon>Pseudomonadati</taxon>
        <taxon>Thermodesulfobacteriota</taxon>
        <taxon>Desulfobulbia</taxon>
        <taxon>Desulfobulbales</taxon>
        <taxon>Desulfocapsaceae</taxon>
        <taxon>Desulfopila</taxon>
    </lineage>
</organism>
<dbReference type="EMBL" id="FRFE01000027">
    <property type="protein sequence ID" value="SHO51671.1"/>
    <property type="molecule type" value="Genomic_DNA"/>
</dbReference>
<evidence type="ECO:0000313" key="1">
    <source>
        <dbReference type="EMBL" id="SHO51671.1"/>
    </source>
</evidence>
<dbReference type="AlphaFoldDB" id="A0A1M7YGF5"/>
<dbReference type="STRING" id="1121416.SAMN02745220_04142"/>
<accession>A0A1M7YGF5</accession>
<reference evidence="1 2" key="1">
    <citation type="submission" date="2016-12" db="EMBL/GenBank/DDBJ databases">
        <authorList>
            <person name="Song W.-J."/>
            <person name="Kurnit D.M."/>
        </authorList>
    </citation>
    <scope>NUCLEOTIDE SEQUENCE [LARGE SCALE GENOMIC DNA]</scope>
    <source>
        <strain evidence="1 2">DSM 18488</strain>
    </source>
</reference>
<gene>
    <name evidence="1" type="ORF">SAMN02745220_04142</name>
</gene>
<keyword evidence="2" id="KW-1185">Reference proteome</keyword>
<evidence type="ECO:0000313" key="2">
    <source>
        <dbReference type="Proteomes" id="UP000184603"/>
    </source>
</evidence>
<name>A0A1M7YGF5_9BACT</name>